<dbReference type="PANTHER" id="PTHR43273:SF3">
    <property type="entry name" value="ANAEROBIC SULFATASE-MATURATING ENZYME HOMOLOG ASLB-RELATED"/>
    <property type="match status" value="1"/>
</dbReference>
<dbReference type="InterPro" id="IPR023885">
    <property type="entry name" value="4Fe4S-binding_SPASM_dom"/>
</dbReference>
<dbReference type="OrthoDB" id="308557at2"/>
<comment type="similarity">
    <text evidence="7">Belongs to the radical SAM superfamily. Anaerobic sulfatase-maturating enzyme family.</text>
</comment>
<dbReference type="PANTHER" id="PTHR43273">
    <property type="entry name" value="ANAEROBIC SULFATASE-MATURATING ENZYME HOMOLOG ASLB-RELATED"/>
    <property type="match status" value="1"/>
</dbReference>
<keyword evidence="5" id="KW-0408">Iron</keyword>
<feature type="domain" description="Radical SAM core" evidence="8">
    <location>
        <begin position="59"/>
        <end position="286"/>
    </location>
</feature>
<dbReference type="AlphaFoldDB" id="A0A6L6YF90"/>
<evidence type="ECO:0000256" key="5">
    <source>
        <dbReference type="ARBA" id="ARBA00023004"/>
    </source>
</evidence>
<evidence type="ECO:0000313" key="9">
    <source>
        <dbReference type="EMBL" id="MVX56365.1"/>
    </source>
</evidence>
<reference evidence="9 10" key="1">
    <citation type="submission" date="2019-12" db="EMBL/GenBank/DDBJ databases">
        <title>Microbes associate with the intestines of laboratory mice.</title>
        <authorList>
            <person name="Navarre W."/>
            <person name="Wong E."/>
        </authorList>
    </citation>
    <scope>NUCLEOTIDE SEQUENCE [LARGE SCALE GENOMIC DNA]</scope>
    <source>
        <strain evidence="9 10">NM82_D38</strain>
    </source>
</reference>
<evidence type="ECO:0000256" key="2">
    <source>
        <dbReference type="ARBA" id="ARBA00022485"/>
    </source>
</evidence>
<evidence type="ECO:0000256" key="6">
    <source>
        <dbReference type="ARBA" id="ARBA00023014"/>
    </source>
</evidence>
<dbReference type="InterPro" id="IPR000385">
    <property type="entry name" value="MoaA_NifB_PqqE_Fe-S-bd_CS"/>
</dbReference>
<organism evidence="9 10">
    <name type="scientific">Parasutterella muris</name>
    <dbReference type="NCBI Taxonomy" id="2565572"/>
    <lineage>
        <taxon>Bacteria</taxon>
        <taxon>Pseudomonadati</taxon>
        <taxon>Pseudomonadota</taxon>
        <taxon>Betaproteobacteria</taxon>
        <taxon>Burkholderiales</taxon>
        <taxon>Sutterellaceae</taxon>
        <taxon>Parasutterella</taxon>
    </lineage>
</organism>
<name>A0A6L6YF90_9BURK</name>
<accession>A0A6L6YF90</accession>
<dbReference type="GO" id="GO:0016491">
    <property type="term" value="F:oxidoreductase activity"/>
    <property type="evidence" value="ECO:0007669"/>
    <property type="project" value="InterPro"/>
</dbReference>
<dbReference type="PROSITE" id="PS51918">
    <property type="entry name" value="RADICAL_SAM"/>
    <property type="match status" value="1"/>
</dbReference>
<dbReference type="NCBIfam" id="TIGR04085">
    <property type="entry name" value="rSAM_more_4Fe4S"/>
    <property type="match status" value="1"/>
</dbReference>
<comment type="caution">
    <text evidence="9">The sequence shown here is derived from an EMBL/GenBank/DDBJ whole genome shotgun (WGS) entry which is preliminary data.</text>
</comment>
<keyword evidence="2" id="KW-0004">4Fe-4S</keyword>
<dbReference type="GO" id="GO:0046872">
    <property type="term" value="F:metal ion binding"/>
    <property type="evidence" value="ECO:0007669"/>
    <property type="project" value="UniProtKB-KW"/>
</dbReference>
<keyword evidence="3" id="KW-0949">S-adenosyl-L-methionine</keyword>
<evidence type="ECO:0000256" key="7">
    <source>
        <dbReference type="ARBA" id="ARBA00023601"/>
    </source>
</evidence>
<evidence type="ECO:0000256" key="1">
    <source>
        <dbReference type="ARBA" id="ARBA00001966"/>
    </source>
</evidence>
<keyword evidence="6" id="KW-0411">Iron-sulfur</keyword>
<evidence type="ECO:0000256" key="4">
    <source>
        <dbReference type="ARBA" id="ARBA00022723"/>
    </source>
</evidence>
<proteinExistence type="inferred from homology"/>
<dbReference type="Pfam" id="PF04055">
    <property type="entry name" value="Radical_SAM"/>
    <property type="match status" value="1"/>
</dbReference>
<dbReference type="InterPro" id="IPR058240">
    <property type="entry name" value="rSAM_sf"/>
</dbReference>
<protein>
    <submittedName>
        <fullName evidence="9">SPASM domain-containing protein</fullName>
    </submittedName>
</protein>
<dbReference type="EMBL" id="WSRP01000009">
    <property type="protein sequence ID" value="MVX56365.1"/>
    <property type="molecule type" value="Genomic_DNA"/>
</dbReference>
<dbReference type="InterPro" id="IPR007197">
    <property type="entry name" value="rSAM"/>
</dbReference>
<dbReference type="PROSITE" id="PS01305">
    <property type="entry name" value="MOAA_NIFB_PQQE"/>
    <property type="match status" value="1"/>
</dbReference>
<evidence type="ECO:0000259" key="8">
    <source>
        <dbReference type="PROSITE" id="PS51918"/>
    </source>
</evidence>
<dbReference type="GO" id="GO:0051539">
    <property type="term" value="F:4 iron, 4 sulfur cluster binding"/>
    <property type="evidence" value="ECO:0007669"/>
    <property type="project" value="UniProtKB-KW"/>
</dbReference>
<dbReference type="CDD" id="cd01335">
    <property type="entry name" value="Radical_SAM"/>
    <property type="match status" value="1"/>
</dbReference>
<dbReference type="SFLD" id="SFLDS00029">
    <property type="entry name" value="Radical_SAM"/>
    <property type="match status" value="1"/>
</dbReference>
<dbReference type="InterPro" id="IPR023867">
    <property type="entry name" value="Sulphatase_maturase_rSAM"/>
</dbReference>
<sequence length="415" mass="47475">MLLKITSLSAFDKTEIVHYYNNETNEIFDAQLKEVDVAALTGIEKKPYKTCDRALFPIKKTRSLSKLKIQLGLKCNFNCSYCAQAESRHLSKSDSLGDAESFIASLCREELSIKPGGRIEFWGGEPLVYLKTLKKLIPALRDMYPETEMHIITNGTLLTYELVDWFIEHRVSLAVSHDAQGYCLRDLVDPLTVTRIKNVWLYANQKFREAGLSFGFNVVITRANCDLLRVYDYFQRHFSPETNFGFEGIVQPSTPCDILSEKDAETLEIHIKYILLYHQEQFKSITDSVNKVLRALATKRPISMVRARCEAPNSDVLVVDLKGNVISCQNYSHATHKIGELSNYDNILSAQFRHWKHKDIGCKDCVVVQFCKGGCPLQNDENCINDNIFHLAIFKTAWFLLFQADIQKIENFESL</sequence>
<dbReference type="SFLD" id="SFLDG01067">
    <property type="entry name" value="SPASM/twitch_domain_containing"/>
    <property type="match status" value="1"/>
</dbReference>
<dbReference type="InterPro" id="IPR013785">
    <property type="entry name" value="Aldolase_TIM"/>
</dbReference>
<dbReference type="RefSeq" id="WP_160334799.1">
    <property type="nucleotide sequence ID" value="NZ_WSRP01000009.1"/>
</dbReference>
<dbReference type="Proteomes" id="UP000472580">
    <property type="component" value="Unassembled WGS sequence"/>
</dbReference>
<dbReference type="Gene3D" id="3.20.20.70">
    <property type="entry name" value="Aldolase class I"/>
    <property type="match status" value="1"/>
</dbReference>
<evidence type="ECO:0000313" key="10">
    <source>
        <dbReference type="Proteomes" id="UP000472580"/>
    </source>
</evidence>
<comment type="cofactor">
    <cofactor evidence="1">
        <name>[4Fe-4S] cluster</name>
        <dbReference type="ChEBI" id="CHEBI:49883"/>
    </cofactor>
</comment>
<gene>
    <name evidence="9" type="ORF">E5987_03975</name>
</gene>
<keyword evidence="4" id="KW-0479">Metal-binding</keyword>
<dbReference type="SUPFAM" id="SSF102114">
    <property type="entry name" value="Radical SAM enzymes"/>
    <property type="match status" value="1"/>
</dbReference>
<keyword evidence="10" id="KW-1185">Reference proteome</keyword>
<evidence type="ECO:0000256" key="3">
    <source>
        <dbReference type="ARBA" id="ARBA00022691"/>
    </source>
</evidence>